<accession>A0A429ZNP6</accession>
<sequence length="168" mass="19219">MTQIDTSKVTSTTGIKIGQKEAPNTLIEFVNLRCPYCRQWWDEKLDLITHEVSTGILHYVIKLFNKESPGLALGNVMHQYVPTNEQAVDVITKIYHTQNDWGNLFSPDEVELFAEETLGLVKQQNRDMLDSIVKEALDASIRFVPTLIVDETDFDQKISNQDFLALFK</sequence>
<organism evidence="2 3">
    <name type="scientific">Vagococcus bubulae</name>
    <dbReference type="NCBI Taxonomy" id="1977868"/>
    <lineage>
        <taxon>Bacteria</taxon>
        <taxon>Bacillati</taxon>
        <taxon>Bacillota</taxon>
        <taxon>Bacilli</taxon>
        <taxon>Lactobacillales</taxon>
        <taxon>Enterococcaceae</taxon>
        <taxon>Vagococcus</taxon>
    </lineage>
</organism>
<dbReference type="RefSeq" id="WP_125956672.1">
    <property type="nucleotide sequence ID" value="NZ_JAQEJV010000004.1"/>
</dbReference>
<comment type="caution">
    <text evidence="2">The sequence shown here is derived from an EMBL/GenBank/DDBJ whole genome shotgun (WGS) entry which is preliminary data.</text>
</comment>
<name>A0A429ZNP6_9ENTE</name>
<evidence type="ECO:0000313" key="2">
    <source>
        <dbReference type="EMBL" id="RST95311.1"/>
    </source>
</evidence>
<protein>
    <recommendedName>
        <fullName evidence="1">Thioredoxin-like fold domain-containing protein</fullName>
    </recommendedName>
</protein>
<evidence type="ECO:0000259" key="1">
    <source>
        <dbReference type="Pfam" id="PF13462"/>
    </source>
</evidence>
<dbReference type="Gene3D" id="3.40.30.10">
    <property type="entry name" value="Glutaredoxin"/>
    <property type="match status" value="1"/>
</dbReference>
<evidence type="ECO:0000313" key="3">
    <source>
        <dbReference type="Proteomes" id="UP000288490"/>
    </source>
</evidence>
<dbReference type="Gene3D" id="1.10.1200.90">
    <property type="entry name" value="DsbA-like domain"/>
    <property type="match status" value="1"/>
</dbReference>
<gene>
    <name evidence="2" type="ORF">CBF36_03500</name>
</gene>
<dbReference type="AlphaFoldDB" id="A0A429ZNP6"/>
<dbReference type="OrthoDB" id="117402at2"/>
<feature type="domain" description="Thioredoxin-like fold" evidence="1">
    <location>
        <begin position="11"/>
        <end position="166"/>
    </location>
</feature>
<keyword evidence="3" id="KW-1185">Reference proteome</keyword>
<dbReference type="Proteomes" id="UP000288490">
    <property type="component" value="Unassembled WGS sequence"/>
</dbReference>
<dbReference type="Pfam" id="PF13462">
    <property type="entry name" value="Thioredoxin_4"/>
    <property type="match status" value="1"/>
</dbReference>
<dbReference type="SUPFAM" id="SSF52833">
    <property type="entry name" value="Thioredoxin-like"/>
    <property type="match status" value="1"/>
</dbReference>
<reference evidence="2 3" key="1">
    <citation type="submission" date="2017-05" db="EMBL/GenBank/DDBJ databases">
        <title>Vagococcus spp. assemblies.</title>
        <authorList>
            <person name="Gulvik C.A."/>
        </authorList>
    </citation>
    <scope>NUCLEOTIDE SEQUENCE [LARGE SCALE GENOMIC DNA]</scope>
    <source>
        <strain evidence="2 3">SS1994</strain>
    </source>
</reference>
<dbReference type="InterPro" id="IPR012336">
    <property type="entry name" value="Thioredoxin-like_fold"/>
</dbReference>
<dbReference type="EMBL" id="NGJT01000004">
    <property type="protein sequence ID" value="RST95311.1"/>
    <property type="molecule type" value="Genomic_DNA"/>
</dbReference>
<proteinExistence type="predicted"/>
<dbReference type="InterPro" id="IPR036249">
    <property type="entry name" value="Thioredoxin-like_sf"/>
</dbReference>